<sequence>MAALGDEAIDLARRENKLLFVSIGYSSCHWCHIMERESFENEEVAAILNSSFIPIKIDREERPDIDRIYMNFVQATTGSGGWPLNVFLTPSLEPVFGGTYWPGPSKTTDFEDQDSAQILQQLKDFANEGTLSNRLGDGVDNIDLELLEEATQHFANSFDQSNGGFGSAPKFPTPSKIAFLLRLGQFPQAVLDIVGIPDCQNAKNIALTTLKKMARGGIRDHIGNGFARYSVTADWSLPHFEKMLYDNAQLLHVYLDAFLLSRDPEFLGAVYDIATYLTTTLSHPEGGFYSSEDADSYYKNGDTEKREGAYYVWTKREFENIIGREHEPILSAFFNVTSHGNVGQENDPHDEFMDQNVLAISSTPSALASQFGMKEAEVVKVIKEGKAKLRRRREADRVKPAMDDKIVVSWNGIAIGALARSAAVINVFDSVKAQTYLGAALKAANFIRKNLYEEESKILYRIWREGRGDTEGFADDYAFLIEGLIDLYEVTFDEKWLQWADELQQSQIELFYDTQNTGAFFSTTTSASNVILRLKDGMDASEPSTNGTSSSNLYRLSSILNDESYAKKAKETVKSFESEMLQYPWRKSSPRIRKKTPRGGLGTIARLNSSGKNGQWLRERNSLLKDVRKSSETKILICENGLCKEEEAILFVDSGIKVESPQNREGLKMAGLKESLPSVEDANRGQEKASQEYLQHAGSEATACVPNPGKGTSSLTAVTDFANGIKTEIVTQKLDLLLAIICNAFTWSVSSGLHFTAEGYESCFAINHLGHLSLSLRLLDVYASDGGRIVVLGSDAHFPGKRGLKKYPPSLPDDLDLLVKPGPDREGEEISEIRNLKGGGDYGDVSAECEIEKSPLLHVRKITALALDPGGMPDSRCMSPDSDVPAMWTFLMKGILNPLFLGPLRPVFKYTAPKLSLRSTSEAAVDLVEMAVGEGFRGKSGYSVMGKRDGSLPETRDEGKQREVGEKSLEWAGIGKKDIDTDLGEE</sequence>
<dbReference type="Proteomes" id="UP000249056">
    <property type="component" value="Unassembled WGS sequence"/>
</dbReference>
<dbReference type="SUPFAM" id="SSF48208">
    <property type="entry name" value="Six-hairpin glycosidases"/>
    <property type="match status" value="1"/>
</dbReference>
<dbReference type="EMBL" id="QKRW01000001">
    <property type="protein sequence ID" value="RAL68481.1"/>
    <property type="molecule type" value="Genomic_DNA"/>
</dbReference>
<dbReference type="Gene3D" id="1.50.10.10">
    <property type="match status" value="1"/>
</dbReference>
<dbReference type="InterPro" id="IPR012341">
    <property type="entry name" value="6hp_glycosidase-like_sf"/>
</dbReference>
<feature type="region of interest" description="Disordered" evidence="1">
    <location>
        <begin position="943"/>
        <end position="986"/>
    </location>
</feature>
<gene>
    <name evidence="3" type="ORF">DID88_007209</name>
</gene>
<dbReference type="Gene3D" id="3.40.50.720">
    <property type="entry name" value="NAD(P)-binding Rossmann-like Domain"/>
    <property type="match status" value="1"/>
</dbReference>
<dbReference type="InterPro" id="IPR036291">
    <property type="entry name" value="NAD(P)-bd_dom_sf"/>
</dbReference>
<dbReference type="AlphaFoldDB" id="A0A395J824"/>
<dbReference type="GO" id="GO:0005975">
    <property type="term" value="P:carbohydrate metabolic process"/>
    <property type="evidence" value="ECO:0007669"/>
    <property type="project" value="InterPro"/>
</dbReference>
<keyword evidence="4" id="KW-1185">Reference proteome</keyword>
<evidence type="ECO:0000256" key="1">
    <source>
        <dbReference type="SAM" id="MobiDB-lite"/>
    </source>
</evidence>
<protein>
    <recommendedName>
        <fullName evidence="2">Spermatogenesis-associated protein 20-like TRX domain-containing protein</fullName>
    </recommendedName>
</protein>
<evidence type="ECO:0000313" key="3">
    <source>
        <dbReference type="EMBL" id="RAL68481.1"/>
    </source>
</evidence>
<dbReference type="InterPro" id="IPR036249">
    <property type="entry name" value="Thioredoxin-like_sf"/>
</dbReference>
<dbReference type="PANTHER" id="PTHR42899:SF1">
    <property type="entry name" value="SPERMATOGENESIS-ASSOCIATED PROTEIN 20"/>
    <property type="match status" value="1"/>
</dbReference>
<dbReference type="OrthoDB" id="1923667at2759"/>
<evidence type="ECO:0000313" key="4">
    <source>
        <dbReference type="Proteomes" id="UP000249056"/>
    </source>
</evidence>
<dbReference type="Pfam" id="PF03190">
    <property type="entry name" value="Thioredox_DsbH"/>
    <property type="match status" value="1"/>
</dbReference>
<dbReference type="InterPro" id="IPR008928">
    <property type="entry name" value="6-hairpin_glycosidase_sf"/>
</dbReference>
<organism evidence="3 4">
    <name type="scientific">Monilinia fructigena</name>
    <dbReference type="NCBI Taxonomy" id="38457"/>
    <lineage>
        <taxon>Eukaryota</taxon>
        <taxon>Fungi</taxon>
        <taxon>Dikarya</taxon>
        <taxon>Ascomycota</taxon>
        <taxon>Pezizomycotina</taxon>
        <taxon>Leotiomycetes</taxon>
        <taxon>Helotiales</taxon>
        <taxon>Sclerotiniaceae</taxon>
        <taxon>Monilinia</taxon>
    </lineage>
</organism>
<reference evidence="3 4" key="1">
    <citation type="submission" date="2018-06" db="EMBL/GenBank/DDBJ databases">
        <title>Genome Sequence of the Brown Rot Fungal Pathogen Monilinia fructigena.</title>
        <authorList>
            <person name="Landi L."/>
            <person name="De Miccolis Angelini R.M."/>
            <person name="Pollastro S."/>
            <person name="Abate D."/>
            <person name="Faretra F."/>
            <person name="Romanazzi G."/>
        </authorList>
    </citation>
    <scope>NUCLEOTIDE SEQUENCE [LARGE SCALE GENOMIC DNA]</scope>
    <source>
        <strain evidence="3 4">Mfrg269</strain>
    </source>
</reference>
<dbReference type="InterPro" id="IPR024705">
    <property type="entry name" value="Ssp411"/>
</dbReference>
<dbReference type="InterPro" id="IPR004879">
    <property type="entry name" value="Ssp411-like_TRX"/>
</dbReference>
<dbReference type="SUPFAM" id="SSF52833">
    <property type="entry name" value="Thioredoxin-like"/>
    <property type="match status" value="1"/>
</dbReference>
<feature type="domain" description="Spermatogenesis-associated protein 20-like TRX" evidence="2">
    <location>
        <begin position="4"/>
        <end position="125"/>
    </location>
</feature>
<feature type="compositionally biased region" description="Basic and acidic residues" evidence="1">
    <location>
        <begin position="946"/>
        <end position="980"/>
    </location>
</feature>
<dbReference type="CDD" id="cd02955">
    <property type="entry name" value="SSP411"/>
    <property type="match status" value="1"/>
</dbReference>
<dbReference type="GO" id="GO:0003824">
    <property type="term" value="F:catalytic activity"/>
    <property type="evidence" value="ECO:0007669"/>
    <property type="project" value="UniProtKB-ARBA"/>
</dbReference>
<name>A0A395J824_9HELO</name>
<accession>A0A395J824</accession>
<proteinExistence type="predicted"/>
<dbReference type="Gene3D" id="3.40.30.10">
    <property type="entry name" value="Glutaredoxin"/>
    <property type="match status" value="1"/>
</dbReference>
<comment type="caution">
    <text evidence="3">The sequence shown here is derived from an EMBL/GenBank/DDBJ whole genome shotgun (WGS) entry which is preliminary data.</text>
</comment>
<dbReference type="SUPFAM" id="SSF51735">
    <property type="entry name" value="NAD(P)-binding Rossmann-fold domains"/>
    <property type="match status" value="1"/>
</dbReference>
<dbReference type="PANTHER" id="PTHR42899">
    <property type="entry name" value="SPERMATOGENESIS-ASSOCIATED PROTEIN 20"/>
    <property type="match status" value="1"/>
</dbReference>
<evidence type="ECO:0000259" key="2">
    <source>
        <dbReference type="Pfam" id="PF03190"/>
    </source>
</evidence>